<evidence type="ECO:0000256" key="1">
    <source>
        <dbReference type="SAM" id="MobiDB-lite"/>
    </source>
</evidence>
<sequence>MLLRYPLKYTREDACLLDTLGEPIIHEWSGRKIRLFDDLPHKISTAVEGGRMDFWFRKDSRITMSDIIDRMNPKFIKSSDLPKLPTLDDPTTEEEYERYGDPYTDANKIARLQAKKKVRKNTVDTLLTRRLSNRVTRFRQQHNLLAPETRRIDQTSSGEDMKKVNNLNEEKRLANVAWEIEGDKMFHPQPKLKRSTVSNYQRTRYPLSARLNPTGYSSRVAAIIAELRKKDALASLKDRRNPRNQDKRKQTIAERRERRRHTQVEVDETDRKSRKRRTLESDQGSQIEHTARIALGVPTQTLPSADERRNQATFTIMRLHHAVHSDE</sequence>
<accession>A0ABR0KUM2</accession>
<feature type="region of interest" description="Disordered" evidence="1">
    <location>
        <begin position="234"/>
        <end position="306"/>
    </location>
</feature>
<feature type="compositionally biased region" description="Basic and acidic residues" evidence="1">
    <location>
        <begin position="234"/>
        <end position="256"/>
    </location>
</feature>
<keyword evidence="3" id="KW-1185">Reference proteome</keyword>
<comment type="caution">
    <text evidence="2">The sequence shown here is derived from an EMBL/GenBank/DDBJ whole genome shotgun (WGS) entry which is preliminary data.</text>
</comment>
<name>A0ABR0KUM2_9PEZI</name>
<reference evidence="2 3" key="1">
    <citation type="submission" date="2023-08" db="EMBL/GenBank/DDBJ databases">
        <title>Black Yeasts Isolated from many extreme environments.</title>
        <authorList>
            <person name="Coleine C."/>
            <person name="Stajich J.E."/>
            <person name="Selbmann L."/>
        </authorList>
    </citation>
    <scope>NUCLEOTIDE SEQUENCE [LARGE SCALE GENOMIC DNA]</scope>
    <source>
        <strain evidence="2 3">CCFEE 536</strain>
    </source>
</reference>
<evidence type="ECO:0008006" key="4">
    <source>
        <dbReference type="Google" id="ProtNLM"/>
    </source>
</evidence>
<evidence type="ECO:0000313" key="3">
    <source>
        <dbReference type="Proteomes" id="UP001357485"/>
    </source>
</evidence>
<proteinExistence type="predicted"/>
<evidence type="ECO:0000313" key="2">
    <source>
        <dbReference type="EMBL" id="KAK5131396.1"/>
    </source>
</evidence>
<organism evidence="2 3">
    <name type="scientific">Cryomyces antarcticus</name>
    <dbReference type="NCBI Taxonomy" id="329879"/>
    <lineage>
        <taxon>Eukaryota</taxon>
        <taxon>Fungi</taxon>
        <taxon>Dikarya</taxon>
        <taxon>Ascomycota</taxon>
        <taxon>Pezizomycotina</taxon>
        <taxon>Dothideomycetes</taxon>
        <taxon>Dothideomycetes incertae sedis</taxon>
        <taxon>Cryomyces</taxon>
    </lineage>
</organism>
<dbReference type="Proteomes" id="UP001357485">
    <property type="component" value="Unassembled WGS sequence"/>
</dbReference>
<dbReference type="EMBL" id="JAVRRA010024645">
    <property type="protein sequence ID" value="KAK5131396.1"/>
    <property type="molecule type" value="Genomic_DNA"/>
</dbReference>
<protein>
    <recommendedName>
        <fullName evidence="4">Ribosome biogenesis protein NOP53</fullName>
    </recommendedName>
</protein>
<gene>
    <name evidence="2" type="ORF">LTR16_000797</name>
</gene>